<evidence type="ECO:0000256" key="5">
    <source>
        <dbReference type="SAM" id="MobiDB-lite"/>
    </source>
</evidence>
<dbReference type="eggNOG" id="KOG4141">
    <property type="taxonomic scope" value="Eukaryota"/>
</dbReference>
<dbReference type="GO" id="GO:0000724">
    <property type="term" value="P:double-strand break repair via homologous recombination"/>
    <property type="evidence" value="ECO:0000318"/>
    <property type="project" value="GO_Central"/>
</dbReference>
<keyword evidence="7" id="KW-1185">Reference proteome</keyword>
<evidence type="ECO:0000256" key="2">
    <source>
        <dbReference type="ARBA" id="ARBA00022763"/>
    </source>
</evidence>
<dbReference type="GO" id="GO:0005634">
    <property type="term" value="C:nucleus"/>
    <property type="evidence" value="ECO:0000318"/>
    <property type="project" value="GO_Central"/>
</dbReference>
<keyword evidence="3" id="KW-0233">DNA recombination</keyword>
<dbReference type="STRING" id="35128.B8LCY5"/>
<organism evidence="6 7">
    <name type="scientific">Thalassiosira pseudonana</name>
    <name type="common">Marine diatom</name>
    <name type="synonym">Cyclotella nana</name>
    <dbReference type="NCBI Taxonomy" id="35128"/>
    <lineage>
        <taxon>Eukaryota</taxon>
        <taxon>Sar</taxon>
        <taxon>Stramenopiles</taxon>
        <taxon>Ochrophyta</taxon>
        <taxon>Bacillariophyta</taxon>
        <taxon>Coscinodiscophyceae</taxon>
        <taxon>Thalassiosirophycidae</taxon>
        <taxon>Thalassiosirales</taxon>
        <taxon>Thalassiosiraceae</taxon>
        <taxon>Thalassiosira</taxon>
    </lineage>
</organism>
<dbReference type="InParanoid" id="B8LCY5"/>
<dbReference type="Proteomes" id="UP000001449">
    <property type="component" value="Unassembled WGS sequence"/>
</dbReference>
<dbReference type="KEGG" id="tps:THAPSDRAFT_25447"/>
<comment type="similarity">
    <text evidence="1">Belongs to the RAD52 family.</text>
</comment>
<dbReference type="RefSeq" id="XP_002296985.1">
    <property type="nucleotide sequence ID" value="XM_002296949.1"/>
</dbReference>
<dbReference type="SUPFAM" id="SSF54768">
    <property type="entry name" value="dsRNA-binding domain-like"/>
    <property type="match status" value="1"/>
</dbReference>
<evidence type="ECO:0000256" key="3">
    <source>
        <dbReference type="ARBA" id="ARBA00023172"/>
    </source>
</evidence>
<feature type="compositionally biased region" description="Low complexity" evidence="5">
    <location>
        <begin position="197"/>
        <end position="206"/>
    </location>
</feature>
<keyword evidence="2" id="KW-0227">DNA damage</keyword>
<feature type="compositionally biased region" description="Polar residues" evidence="5">
    <location>
        <begin position="345"/>
        <end position="355"/>
    </location>
</feature>
<feature type="region of interest" description="Disordered" evidence="5">
    <location>
        <begin position="344"/>
        <end position="376"/>
    </location>
</feature>
<evidence type="ECO:0000313" key="6">
    <source>
        <dbReference type="EMBL" id="EED86713.1"/>
    </source>
</evidence>
<dbReference type="PaxDb" id="35128-Thaps25447"/>
<evidence type="ECO:0000256" key="1">
    <source>
        <dbReference type="ARBA" id="ARBA00006638"/>
    </source>
</evidence>
<feature type="region of interest" description="Disordered" evidence="5">
    <location>
        <begin position="185"/>
        <end position="306"/>
    </location>
</feature>
<dbReference type="GO" id="GO:0006312">
    <property type="term" value="P:mitotic recombination"/>
    <property type="evidence" value="ECO:0000318"/>
    <property type="project" value="GO_Central"/>
</dbReference>
<dbReference type="EMBL" id="DS999419">
    <property type="protein sequence ID" value="EED86713.1"/>
    <property type="molecule type" value="Genomic_DNA"/>
</dbReference>
<feature type="compositionally biased region" description="Polar residues" evidence="5">
    <location>
        <begin position="279"/>
        <end position="306"/>
    </location>
</feature>
<dbReference type="InterPro" id="IPR041247">
    <property type="entry name" value="Rad52_fam"/>
</dbReference>
<dbReference type="InterPro" id="IPR042525">
    <property type="entry name" value="Rad52_Rad59_Rad22_sf"/>
</dbReference>
<evidence type="ECO:0000256" key="4">
    <source>
        <dbReference type="ARBA" id="ARBA00023204"/>
    </source>
</evidence>
<protein>
    <submittedName>
        <fullName evidence="6">Uncharacterized protein</fullName>
    </submittedName>
</protein>
<feature type="compositionally biased region" description="Polar residues" evidence="5">
    <location>
        <begin position="207"/>
        <end position="253"/>
    </location>
</feature>
<keyword evidence="4" id="KW-0234">DNA repair</keyword>
<reference evidence="6 7" key="2">
    <citation type="journal article" date="2008" name="Nature">
        <title>The Phaeodactylum genome reveals the evolutionary history of diatom genomes.</title>
        <authorList>
            <person name="Bowler C."/>
            <person name="Allen A.E."/>
            <person name="Badger J.H."/>
            <person name="Grimwood J."/>
            <person name="Jabbari K."/>
            <person name="Kuo A."/>
            <person name="Maheswari U."/>
            <person name="Martens C."/>
            <person name="Maumus F."/>
            <person name="Otillar R.P."/>
            <person name="Rayko E."/>
            <person name="Salamov A."/>
            <person name="Vandepoele K."/>
            <person name="Beszteri B."/>
            <person name="Gruber A."/>
            <person name="Heijde M."/>
            <person name="Katinka M."/>
            <person name="Mock T."/>
            <person name="Valentin K."/>
            <person name="Verret F."/>
            <person name="Berges J.A."/>
            <person name="Brownlee C."/>
            <person name="Cadoret J.P."/>
            <person name="Chiovitti A."/>
            <person name="Choi C.J."/>
            <person name="Coesel S."/>
            <person name="De Martino A."/>
            <person name="Detter J.C."/>
            <person name="Durkin C."/>
            <person name="Falciatore A."/>
            <person name="Fournet J."/>
            <person name="Haruta M."/>
            <person name="Huysman M.J."/>
            <person name="Jenkins B.D."/>
            <person name="Jiroutova K."/>
            <person name="Jorgensen R.E."/>
            <person name="Joubert Y."/>
            <person name="Kaplan A."/>
            <person name="Kroger N."/>
            <person name="Kroth P.G."/>
            <person name="La Roche J."/>
            <person name="Lindquist E."/>
            <person name="Lommer M."/>
            <person name="Martin-Jezequel V."/>
            <person name="Lopez P.J."/>
            <person name="Lucas S."/>
            <person name="Mangogna M."/>
            <person name="McGinnis K."/>
            <person name="Medlin L.K."/>
            <person name="Montsant A."/>
            <person name="Oudot-Le Secq M.P."/>
            <person name="Napoli C."/>
            <person name="Obornik M."/>
            <person name="Parker M.S."/>
            <person name="Petit J.L."/>
            <person name="Porcel B.M."/>
            <person name="Poulsen N."/>
            <person name="Robison M."/>
            <person name="Rychlewski L."/>
            <person name="Rynearson T.A."/>
            <person name="Schmutz J."/>
            <person name="Shapiro H."/>
            <person name="Siaut M."/>
            <person name="Stanley M."/>
            <person name="Sussman M.R."/>
            <person name="Taylor A.R."/>
            <person name="Vardi A."/>
            <person name="von Dassow P."/>
            <person name="Vyverman W."/>
            <person name="Willis A."/>
            <person name="Wyrwicz L.S."/>
            <person name="Rokhsar D.S."/>
            <person name="Weissenbach J."/>
            <person name="Armbrust E.V."/>
            <person name="Green B.R."/>
            <person name="Van de Peer Y."/>
            <person name="Grigoriev I.V."/>
        </authorList>
    </citation>
    <scope>NUCLEOTIDE SEQUENCE [LARGE SCALE GENOMIC DNA]</scope>
    <source>
        <strain evidence="6 7">CCMP1335</strain>
    </source>
</reference>
<evidence type="ECO:0000313" key="7">
    <source>
        <dbReference type="Proteomes" id="UP000001449"/>
    </source>
</evidence>
<dbReference type="AlphaFoldDB" id="B8LCY5"/>
<dbReference type="Pfam" id="PF04098">
    <property type="entry name" value="Rad52_Rad22"/>
    <property type="match status" value="1"/>
</dbReference>
<reference evidence="6 7" key="1">
    <citation type="journal article" date="2004" name="Science">
        <title>The genome of the diatom Thalassiosira pseudonana: ecology, evolution, and metabolism.</title>
        <authorList>
            <person name="Armbrust E.V."/>
            <person name="Berges J.A."/>
            <person name="Bowler C."/>
            <person name="Green B.R."/>
            <person name="Martinez D."/>
            <person name="Putnam N.H."/>
            <person name="Zhou S."/>
            <person name="Allen A.E."/>
            <person name="Apt K.E."/>
            <person name="Bechner M."/>
            <person name="Brzezinski M.A."/>
            <person name="Chaal B.K."/>
            <person name="Chiovitti A."/>
            <person name="Davis A.K."/>
            <person name="Demarest M.S."/>
            <person name="Detter J.C."/>
            <person name="Glavina T."/>
            <person name="Goodstein D."/>
            <person name="Hadi M.Z."/>
            <person name="Hellsten U."/>
            <person name="Hildebrand M."/>
            <person name="Jenkins B.D."/>
            <person name="Jurka J."/>
            <person name="Kapitonov V.V."/>
            <person name="Kroger N."/>
            <person name="Lau W.W."/>
            <person name="Lane T.W."/>
            <person name="Larimer F.W."/>
            <person name="Lippmeier J.C."/>
            <person name="Lucas S."/>
            <person name="Medina M."/>
            <person name="Montsant A."/>
            <person name="Obornik M."/>
            <person name="Parker M.S."/>
            <person name="Palenik B."/>
            <person name="Pazour G.J."/>
            <person name="Richardson P.M."/>
            <person name="Rynearson T.A."/>
            <person name="Saito M.A."/>
            <person name="Schwartz D.C."/>
            <person name="Thamatrakoln K."/>
            <person name="Valentin K."/>
            <person name="Vardi A."/>
            <person name="Wilkerson F.P."/>
            <person name="Rokhsar D.S."/>
        </authorList>
    </citation>
    <scope>NUCLEOTIDE SEQUENCE [LARGE SCALE GENOMIC DNA]</scope>
    <source>
        <strain evidence="6 7">CCMP1335</strain>
    </source>
</reference>
<accession>B8LCY5</accession>
<gene>
    <name evidence="6" type="ORF">THAPSDRAFT_25447</name>
</gene>
<proteinExistence type="inferred from homology"/>
<dbReference type="OMA" id="ETEITHK"/>
<name>B8LCY5_THAPS</name>
<dbReference type="HOGENOM" id="CLU_595171_0_0_1"/>
<sequence>MSGDVITRTLNEAFGFDGWCLEVKSTTREFLWIICSSLDCVPLNLQEPSKDEKGRYHVAYIATVRITHRRSGVYREDCGAGDAIDKSLGSASGNALKGAITDAMKRAARHFGEKLGNSLYHDGFNINQAPVTLKNALETLDIDRAKTRFGFEKDRVVPNGGGCGGVVQQHQGVCVAAGVKQEVNAMPNNSSYGGGTNPTKPNNPTNSCEMQQQAQLSVPNNNNNHPQATTAPAPYASQSKPITTPQNNYTAQKTPRHHVAATVNNQNNGSNNCTTNQQKVNPASSSVYVTPHHATNSNTSTRKSVDSNTTEFLSTFAAAPDNCRTASTTSNNTATSTVNGATVNKENANPQQTEVTTGGGGRGLNLPPRPGTSRGHSLPVGATHPISSLNTTNASDANSGTPSMFSSLALGGTQQSSQNVYQQPQGEGLKRKIEAAGDGGVAKMANTNAGVKNPYNALNC</sequence>
<dbReference type="PANTHER" id="PTHR12132:SF1">
    <property type="entry name" value="DNA REPAIR PROTEIN RAD52 HOMOLOG"/>
    <property type="match status" value="1"/>
</dbReference>
<dbReference type="Gene3D" id="3.30.390.80">
    <property type="entry name" value="DNA repair protein Rad52/59/22"/>
    <property type="match status" value="1"/>
</dbReference>
<dbReference type="InterPro" id="IPR007232">
    <property type="entry name" value="Rad52_Rad59_Rad22"/>
</dbReference>
<dbReference type="GeneID" id="7442623"/>
<dbReference type="GO" id="GO:0045002">
    <property type="term" value="P:double-strand break repair via single-strand annealing"/>
    <property type="evidence" value="ECO:0000318"/>
    <property type="project" value="GO_Central"/>
</dbReference>
<dbReference type="PANTHER" id="PTHR12132">
    <property type="entry name" value="DNA REPAIR AND RECOMBINATION PROTEIN RAD52, RAD59"/>
    <property type="match status" value="1"/>
</dbReference>
<feature type="compositionally biased region" description="Low complexity" evidence="5">
    <location>
        <begin position="262"/>
        <end position="278"/>
    </location>
</feature>